<comment type="pathway">
    <text evidence="2 7 8">Cell wall biogenesis; peptidoglycan biosynthesis.</text>
</comment>
<dbReference type="Gene3D" id="3.90.190.20">
    <property type="entry name" value="Mur ligase, C-terminal domain"/>
    <property type="match status" value="1"/>
</dbReference>
<evidence type="ECO:0000313" key="14">
    <source>
        <dbReference type="Proteomes" id="UP000255279"/>
    </source>
</evidence>
<dbReference type="AlphaFoldDB" id="A0A1T0A0J1"/>
<dbReference type="EC" id="6.3.2.9" evidence="7 8"/>
<keyword evidence="7 8" id="KW-0132">Cell division</keyword>
<accession>A0A1T0A0J1</accession>
<evidence type="ECO:0000313" key="13">
    <source>
        <dbReference type="Proteomes" id="UP000190435"/>
    </source>
</evidence>
<feature type="binding site" evidence="7">
    <location>
        <begin position="117"/>
        <end position="123"/>
    </location>
    <ligand>
        <name>ATP</name>
        <dbReference type="ChEBI" id="CHEBI:30616"/>
    </ligand>
</feature>
<keyword evidence="6 7" id="KW-0067">ATP-binding</keyword>
<dbReference type="Proteomes" id="UP000255279">
    <property type="component" value="Unassembled WGS sequence"/>
</dbReference>
<dbReference type="Gene3D" id="3.40.50.720">
    <property type="entry name" value="NAD(P)-binding Rossmann-like Domain"/>
    <property type="match status" value="1"/>
</dbReference>
<keyword evidence="7 8" id="KW-0133">Cell shape</keyword>
<proteinExistence type="inferred from homology"/>
<evidence type="ECO:0000313" key="11">
    <source>
        <dbReference type="EMBL" id="OOR89266.1"/>
    </source>
</evidence>
<dbReference type="Pfam" id="PF21799">
    <property type="entry name" value="MurD-like_N"/>
    <property type="match status" value="1"/>
</dbReference>
<keyword evidence="7 8" id="KW-0573">Peptidoglycan synthesis</keyword>
<name>A0A1T0A0J1_9GAMM</name>
<feature type="domain" description="Mur ligase C-terminal" evidence="9">
    <location>
        <begin position="316"/>
        <end position="434"/>
    </location>
</feature>
<evidence type="ECO:0000256" key="4">
    <source>
        <dbReference type="ARBA" id="ARBA00022598"/>
    </source>
</evidence>
<dbReference type="PANTHER" id="PTHR43692">
    <property type="entry name" value="UDP-N-ACETYLMURAMOYLALANINE--D-GLUTAMATE LIGASE"/>
    <property type="match status" value="1"/>
</dbReference>
<dbReference type="GO" id="GO:0051301">
    <property type="term" value="P:cell division"/>
    <property type="evidence" value="ECO:0007669"/>
    <property type="project" value="UniProtKB-KW"/>
</dbReference>
<dbReference type="GO" id="GO:0008360">
    <property type="term" value="P:regulation of cell shape"/>
    <property type="evidence" value="ECO:0007669"/>
    <property type="project" value="UniProtKB-KW"/>
</dbReference>
<dbReference type="GO" id="GO:0009252">
    <property type="term" value="P:peptidoglycan biosynthetic process"/>
    <property type="evidence" value="ECO:0007669"/>
    <property type="project" value="UniProtKB-UniRule"/>
</dbReference>
<dbReference type="GO" id="GO:0005737">
    <property type="term" value="C:cytoplasm"/>
    <property type="evidence" value="ECO:0007669"/>
    <property type="project" value="UniProtKB-SubCell"/>
</dbReference>
<evidence type="ECO:0000313" key="12">
    <source>
        <dbReference type="EMBL" id="STZ13857.1"/>
    </source>
</evidence>
<evidence type="ECO:0000256" key="7">
    <source>
        <dbReference type="HAMAP-Rule" id="MF_00639"/>
    </source>
</evidence>
<organism evidence="11 13">
    <name type="scientific">Moraxella caviae</name>
    <dbReference type="NCBI Taxonomy" id="34060"/>
    <lineage>
        <taxon>Bacteria</taxon>
        <taxon>Pseudomonadati</taxon>
        <taxon>Pseudomonadota</taxon>
        <taxon>Gammaproteobacteria</taxon>
        <taxon>Moraxellales</taxon>
        <taxon>Moraxellaceae</taxon>
        <taxon>Moraxella</taxon>
    </lineage>
</organism>
<dbReference type="Gene3D" id="3.40.1190.10">
    <property type="entry name" value="Mur-like, catalytic domain"/>
    <property type="match status" value="1"/>
</dbReference>
<dbReference type="GO" id="GO:0005524">
    <property type="term" value="F:ATP binding"/>
    <property type="evidence" value="ECO:0007669"/>
    <property type="project" value="UniProtKB-UniRule"/>
</dbReference>
<comment type="similarity">
    <text evidence="7">Belongs to the MurCDEF family.</text>
</comment>
<sequence>MAQHYAVVGLGGSGLSAVNFLVQQGFDVLVTDENPAPALAAKLPDGVTCAFGGLDKAALGAAQRIVISPGVDPRHEAIVAAKQAGIEVISDVQLFVETLKARDTAQGCSTPIVAITGSNAKSTVTTLVGEMAAHAGVVVGVGGNIGTPALELLKIDDLALVVLELSSFQLEHITNLGAQVATILNISADHLDRHGDMAGYLAAKLPIFEQAKSAVICKDDAELAAACEKALAGASIQTTCGEIGKACSADFCLVRDADDTIWLCHRGEKLLSADEIGIKGKHNLLNALSALALGVAVDLPMPAMLAALKAFAGLPHRCEYVGDVAGKVYFNDSKGTNIGSTLAAIDGLGAVYGERSLALILGGLAKGQDFAELSAAAERFTSDIYLIGQDTPIIREGLLAAPLLAERIHDVQTLQNAVNAANQSTAKAVLLSPACASFDQFSGYAERGETFVVLVKDLPN</sequence>
<dbReference type="InterPro" id="IPR036565">
    <property type="entry name" value="Mur-like_cat_sf"/>
</dbReference>
<dbReference type="EMBL" id="UGQE01000004">
    <property type="protein sequence ID" value="STZ13857.1"/>
    <property type="molecule type" value="Genomic_DNA"/>
</dbReference>
<evidence type="ECO:0000256" key="3">
    <source>
        <dbReference type="ARBA" id="ARBA00022490"/>
    </source>
</evidence>
<dbReference type="HAMAP" id="MF_00639">
    <property type="entry name" value="MurD"/>
    <property type="match status" value="1"/>
</dbReference>
<keyword evidence="5 7" id="KW-0547">Nucleotide-binding</keyword>
<dbReference type="InterPro" id="IPR013221">
    <property type="entry name" value="Mur_ligase_cen"/>
</dbReference>
<dbReference type="STRING" id="34060.B0181_07355"/>
<comment type="subcellular location">
    <subcellularLocation>
        <location evidence="1 7 8">Cytoplasm</location>
    </subcellularLocation>
</comment>
<comment type="catalytic activity">
    <reaction evidence="7 8">
        <text>UDP-N-acetyl-alpha-D-muramoyl-L-alanine + D-glutamate + ATP = UDP-N-acetyl-alpha-D-muramoyl-L-alanyl-D-glutamate + ADP + phosphate + H(+)</text>
        <dbReference type="Rhea" id="RHEA:16429"/>
        <dbReference type="ChEBI" id="CHEBI:15378"/>
        <dbReference type="ChEBI" id="CHEBI:29986"/>
        <dbReference type="ChEBI" id="CHEBI:30616"/>
        <dbReference type="ChEBI" id="CHEBI:43474"/>
        <dbReference type="ChEBI" id="CHEBI:83898"/>
        <dbReference type="ChEBI" id="CHEBI:83900"/>
        <dbReference type="ChEBI" id="CHEBI:456216"/>
        <dbReference type="EC" id="6.3.2.9"/>
    </reaction>
</comment>
<dbReference type="InterPro" id="IPR036615">
    <property type="entry name" value="Mur_ligase_C_dom_sf"/>
</dbReference>
<dbReference type="GO" id="GO:0008764">
    <property type="term" value="F:UDP-N-acetylmuramoylalanine-D-glutamate ligase activity"/>
    <property type="evidence" value="ECO:0007669"/>
    <property type="project" value="UniProtKB-UniRule"/>
</dbReference>
<protein>
    <recommendedName>
        <fullName evidence="7 8">UDP-N-acetylmuramoylalanine--D-glutamate ligase</fullName>
        <ecNumber evidence="7 8">6.3.2.9</ecNumber>
    </recommendedName>
    <alternativeName>
        <fullName evidence="7">D-glutamic acid-adding enzyme</fullName>
    </alternativeName>
    <alternativeName>
        <fullName evidence="7">UDP-N-acetylmuramoyl-L-alanyl-D-glutamate synthetase</fullName>
    </alternativeName>
</protein>
<keyword evidence="4 7" id="KW-0436">Ligase</keyword>
<dbReference type="InterPro" id="IPR004101">
    <property type="entry name" value="Mur_ligase_C"/>
</dbReference>
<dbReference type="SUPFAM" id="SSF53244">
    <property type="entry name" value="MurD-like peptide ligases, peptide-binding domain"/>
    <property type="match status" value="1"/>
</dbReference>
<evidence type="ECO:0000256" key="2">
    <source>
        <dbReference type="ARBA" id="ARBA00004752"/>
    </source>
</evidence>
<reference evidence="12 14" key="2">
    <citation type="submission" date="2018-06" db="EMBL/GenBank/DDBJ databases">
        <authorList>
            <consortium name="Pathogen Informatics"/>
            <person name="Doyle S."/>
        </authorList>
    </citation>
    <scope>NUCLEOTIDE SEQUENCE [LARGE SCALE GENOMIC DNA]</scope>
    <source>
        <strain evidence="12 14">NCTC10293</strain>
    </source>
</reference>
<keyword evidence="13" id="KW-1185">Reference proteome</keyword>
<evidence type="ECO:0000259" key="9">
    <source>
        <dbReference type="Pfam" id="PF02875"/>
    </source>
</evidence>
<dbReference type="SUPFAM" id="SSF53623">
    <property type="entry name" value="MurD-like peptide ligases, catalytic domain"/>
    <property type="match status" value="1"/>
</dbReference>
<evidence type="ECO:0000256" key="1">
    <source>
        <dbReference type="ARBA" id="ARBA00004496"/>
    </source>
</evidence>
<dbReference type="Pfam" id="PF02875">
    <property type="entry name" value="Mur_ligase_C"/>
    <property type="match status" value="1"/>
</dbReference>
<dbReference type="RefSeq" id="WP_078276864.1">
    <property type="nucleotide sequence ID" value="NZ_CAACXO010000021.1"/>
</dbReference>
<gene>
    <name evidence="7 12" type="primary">murD</name>
    <name evidence="11" type="ORF">B0181_07355</name>
    <name evidence="12" type="ORF">NCTC10293_01436</name>
</gene>
<keyword evidence="3 7" id="KW-0963">Cytoplasm</keyword>
<dbReference type="InterPro" id="IPR005762">
    <property type="entry name" value="MurD"/>
</dbReference>
<keyword evidence="7 8" id="KW-0961">Cell wall biogenesis/degradation</keyword>
<reference evidence="11 13" key="1">
    <citation type="submission" date="2017-02" db="EMBL/GenBank/DDBJ databases">
        <title>Draft genome sequence of Moraxella caviae CCUG 355 type strain.</title>
        <authorList>
            <person name="Engstrom-Jakobsson H."/>
            <person name="Salva-Serra F."/>
            <person name="Thorell K."/>
            <person name="Gonzales-Siles L."/>
            <person name="Karlsson R."/>
            <person name="Boulund F."/>
            <person name="Engstrand L."/>
            <person name="Moore E."/>
        </authorList>
    </citation>
    <scope>NUCLEOTIDE SEQUENCE [LARGE SCALE GENOMIC DNA]</scope>
    <source>
        <strain evidence="11 13">CCUG 355</strain>
    </source>
</reference>
<evidence type="ECO:0000256" key="5">
    <source>
        <dbReference type="ARBA" id="ARBA00022741"/>
    </source>
</evidence>
<feature type="domain" description="Mur ligase central" evidence="10">
    <location>
        <begin position="115"/>
        <end position="293"/>
    </location>
</feature>
<dbReference type="UniPathway" id="UPA00219"/>
<dbReference type="GO" id="GO:0071555">
    <property type="term" value="P:cell wall organization"/>
    <property type="evidence" value="ECO:0007669"/>
    <property type="project" value="UniProtKB-KW"/>
</dbReference>
<dbReference type="NCBIfam" id="TIGR01087">
    <property type="entry name" value="murD"/>
    <property type="match status" value="1"/>
</dbReference>
<dbReference type="EMBL" id="MUXU01000040">
    <property type="protein sequence ID" value="OOR89266.1"/>
    <property type="molecule type" value="Genomic_DNA"/>
</dbReference>
<dbReference type="SUPFAM" id="SSF51984">
    <property type="entry name" value="MurCD N-terminal domain"/>
    <property type="match status" value="1"/>
</dbReference>
<dbReference type="OrthoDB" id="9809796at2"/>
<comment type="function">
    <text evidence="7 8">Cell wall formation. Catalyzes the addition of glutamate to the nucleotide precursor UDP-N-acetylmuramoyl-L-alanine (UMA).</text>
</comment>
<evidence type="ECO:0000256" key="6">
    <source>
        <dbReference type="ARBA" id="ARBA00022840"/>
    </source>
</evidence>
<dbReference type="Proteomes" id="UP000190435">
    <property type="component" value="Unassembled WGS sequence"/>
</dbReference>
<dbReference type="Pfam" id="PF08245">
    <property type="entry name" value="Mur_ligase_M"/>
    <property type="match status" value="1"/>
</dbReference>
<dbReference type="PANTHER" id="PTHR43692:SF1">
    <property type="entry name" value="UDP-N-ACETYLMURAMOYLALANINE--D-GLUTAMATE LIGASE"/>
    <property type="match status" value="1"/>
</dbReference>
<evidence type="ECO:0000259" key="10">
    <source>
        <dbReference type="Pfam" id="PF08245"/>
    </source>
</evidence>
<keyword evidence="7 8" id="KW-0131">Cell cycle</keyword>
<evidence type="ECO:0000256" key="8">
    <source>
        <dbReference type="RuleBase" id="RU003664"/>
    </source>
</evidence>